<dbReference type="SUPFAM" id="SSF56801">
    <property type="entry name" value="Acetyl-CoA synthetase-like"/>
    <property type="match status" value="1"/>
</dbReference>
<protein>
    <submittedName>
        <fullName evidence="7">Acetyl-CoA synthetase</fullName>
    </submittedName>
</protein>
<name>A0A918KJW4_9GAMM</name>
<comment type="caution">
    <text evidence="7">The sequence shown here is derived from an EMBL/GenBank/DDBJ whole genome shotgun (WGS) entry which is preliminary data.</text>
</comment>
<dbReference type="Gene3D" id="3.40.50.12780">
    <property type="entry name" value="N-terminal domain of ligase-like"/>
    <property type="match status" value="1"/>
</dbReference>
<keyword evidence="8" id="KW-1185">Reference proteome</keyword>
<evidence type="ECO:0000256" key="2">
    <source>
        <dbReference type="ARBA" id="ARBA00022598"/>
    </source>
</evidence>
<dbReference type="GO" id="GO:0005524">
    <property type="term" value="F:ATP binding"/>
    <property type="evidence" value="ECO:0007669"/>
    <property type="project" value="UniProtKB-KW"/>
</dbReference>
<dbReference type="InterPro" id="IPR020845">
    <property type="entry name" value="AMP-binding_CS"/>
</dbReference>
<dbReference type="Pfam" id="PF13193">
    <property type="entry name" value="AMP-binding_C"/>
    <property type="match status" value="1"/>
</dbReference>
<gene>
    <name evidence="7" type="ORF">GCM10007392_36440</name>
</gene>
<dbReference type="RefSeq" id="WP_189611342.1">
    <property type="nucleotide sequence ID" value="NZ_BMXR01000009.1"/>
</dbReference>
<dbReference type="Gene3D" id="3.30.300.30">
    <property type="match status" value="1"/>
</dbReference>
<evidence type="ECO:0000256" key="3">
    <source>
        <dbReference type="ARBA" id="ARBA00022741"/>
    </source>
</evidence>
<dbReference type="GO" id="GO:0015645">
    <property type="term" value="F:fatty acid ligase activity"/>
    <property type="evidence" value="ECO:0007669"/>
    <property type="project" value="TreeGrafter"/>
</dbReference>
<evidence type="ECO:0000256" key="1">
    <source>
        <dbReference type="ARBA" id="ARBA00006432"/>
    </source>
</evidence>
<organism evidence="7 8">
    <name type="scientific">Saccharospirillum salsuginis</name>
    <dbReference type="NCBI Taxonomy" id="418750"/>
    <lineage>
        <taxon>Bacteria</taxon>
        <taxon>Pseudomonadati</taxon>
        <taxon>Pseudomonadota</taxon>
        <taxon>Gammaproteobacteria</taxon>
        <taxon>Oceanospirillales</taxon>
        <taxon>Saccharospirillaceae</taxon>
        <taxon>Saccharospirillum</taxon>
    </lineage>
</organism>
<reference evidence="7" key="1">
    <citation type="journal article" date="2014" name="Int. J. Syst. Evol. Microbiol.">
        <title>Complete genome sequence of Corynebacterium casei LMG S-19264T (=DSM 44701T), isolated from a smear-ripened cheese.</title>
        <authorList>
            <consortium name="US DOE Joint Genome Institute (JGI-PGF)"/>
            <person name="Walter F."/>
            <person name="Albersmeier A."/>
            <person name="Kalinowski J."/>
            <person name="Ruckert C."/>
        </authorList>
    </citation>
    <scope>NUCLEOTIDE SEQUENCE</scope>
    <source>
        <strain evidence="7">KCTC 22169</strain>
    </source>
</reference>
<keyword evidence="4" id="KW-0067">ATP-binding</keyword>
<evidence type="ECO:0000313" key="8">
    <source>
        <dbReference type="Proteomes" id="UP000626148"/>
    </source>
</evidence>
<dbReference type="InterPro" id="IPR025110">
    <property type="entry name" value="AMP-bd_C"/>
</dbReference>
<keyword evidence="3" id="KW-0547">Nucleotide-binding</keyword>
<keyword evidence="2" id="KW-0436">Ligase</keyword>
<evidence type="ECO:0000313" key="7">
    <source>
        <dbReference type="EMBL" id="GGX65285.1"/>
    </source>
</evidence>
<accession>A0A918KJW4</accession>
<dbReference type="PANTHER" id="PTHR43605">
    <property type="entry name" value="ACYL-COENZYME A SYNTHETASE"/>
    <property type="match status" value="1"/>
</dbReference>
<dbReference type="FunFam" id="3.40.50.12780:FF:000063">
    <property type="entry name" value="Acetyl-coenzyme A synthetase"/>
    <property type="match status" value="1"/>
</dbReference>
<reference evidence="7" key="2">
    <citation type="submission" date="2020-09" db="EMBL/GenBank/DDBJ databases">
        <authorList>
            <person name="Sun Q."/>
            <person name="Kim S."/>
        </authorList>
    </citation>
    <scope>NUCLEOTIDE SEQUENCE</scope>
    <source>
        <strain evidence="7">KCTC 22169</strain>
    </source>
</reference>
<dbReference type="Pfam" id="PF00501">
    <property type="entry name" value="AMP-binding"/>
    <property type="match status" value="1"/>
</dbReference>
<dbReference type="FunFam" id="3.30.300.30:FF:000005">
    <property type="entry name" value="Acyl-coenzyme A synthetase ACSM5, mitochondrial"/>
    <property type="match status" value="1"/>
</dbReference>
<dbReference type="InterPro" id="IPR000873">
    <property type="entry name" value="AMP-dep_synth/lig_dom"/>
</dbReference>
<dbReference type="GO" id="GO:0006637">
    <property type="term" value="P:acyl-CoA metabolic process"/>
    <property type="evidence" value="ECO:0007669"/>
    <property type="project" value="TreeGrafter"/>
</dbReference>
<dbReference type="GO" id="GO:0004321">
    <property type="term" value="F:fatty-acyl-CoA synthase activity"/>
    <property type="evidence" value="ECO:0007669"/>
    <property type="project" value="TreeGrafter"/>
</dbReference>
<proteinExistence type="inferred from homology"/>
<feature type="domain" description="AMP-binding enzyme C-terminal" evidence="6">
    <location>
        <begin position="450"/>
        <end position="528"/>
    </location>
</feature>
<dbReference type="CDD" id="cd05971">
    <property type="entry name" value="MACS_like_3"/>
    <property type="match status" value="1"/>
</dbReference>
<dbReference type="AlphaFoldDB" id="A0A918KJW4"/>
<evidence type="ECO:0000259" key="5">
    <source>
        <dbReference type="Pfam" id="PF00501"/>
    </source>
</evidence>
<evidence type="ECO:0000256" key="4">
    <source>
        <dbReference type="ARBA" id="ARBA00022840"/>
    </source>
</evidence>
<dbReference type="InterPro" id="IPR049515">
    <property type="entry name" value="MACS_put"/>
</dbReference>
<dbReference type="EMBL" id="BMXR01000009">
    <property type="protein sequence ID" value="GGX65285.1"/>
    <property type="molecule type" value="Genomic_DNA"/>
</dbReference>
<dbReference type="GO" id="GO:0006633">
    <property type="term" value="P:fatty acid biosynthetic process"/>
    <property type="evidence" value="ECO:0007669"/>
    <property type="project" value="TreeGrafter"/>
</dbReference>
<sequence>MLPKARTYEELIDAFRWEIPEHYNIGIDVCDKWADRDPDRTALIQVDEQGRSDAISFGKLRGLSNRLAQVLHDAGINKGDRVGILLGQCTETAYAHIGIHKLGAVSLPLFTLFGPDALDYRLADSGARALITDRAGAEKIAHLKDRLPDLKRVFVVDGPSDHGEDLGARLQDKTDQFDPVVTRAEDPAVLIYTSGTTGQPKGALHAHRVLLGHLPGVEMSHDLFPQPDDIIWTPADWAWIGGLLDVLMPALHHGVPVVTCRFRKFTGRAAMDLIRHHNIRNAFLPPTALKLIRSELGDHPEEPVQMRTVACGGETLGRELLDWGRRAFGVTINEFYGQTECNMIVSSCAALMPPRPGIMGRPVPGHRVSIVDDAGTELPPGQQGLIAVHRPDPVMFLGYWNNPDATAVKFAGDWMLTGDTGVRDDQGWIRFVGRDDDVITSGGYRIGPGEIEDCLLGHPQIAMAAVIGKPDSMRTEIVKAYIVLKQTEQGDDALKAEIQAWVKERLAAHEYPREIEFVESLPMTTTGKIIRRALRERAKSGG</sequence>
<dbReference type="InterPro" id="IPR051087">
    <property type="entry name" value="Mitochondrial_ACSM"/>
</dbReference>
<evidence type="ECO:0000259" key="6">
    <source>
        <dbReference type="Pfam" id="PF13193"/>
    </source>
</evidence>
<dbReference type="Proteomes" id="UP000626148">
    <property type="component" value="Unassembled WGS sequence"/>
</dbReference>
<dbReference type="GO" id="GO:0016405">
    <property type="term" value="F:CoA-ligase activity"/>
    <property type="evidence" value="ECO:0007669"/>
    <property type="project" value="UniProtKB-ARBA"/>
</dbReference>
<dbReference type="PROSITE" id="PS00455">
    <property type="entry name" value="AMP_BINDING"/>
    <property type="match status" value="1"/>
</dbReference>
<feature type="domain" description="AMP-dependent synthetase/ligase" evidence="5">
    <location>
        <begin position="31"/>
        <end position="400"/>
    </location>
</feature>
<dbReference type="InterPro" id="IPR042099">
    <property type="entry name" value="ANL_N_sf"/>
</dbReference>
<comment type="similarity">
    <text evidence="1">Belongs to the ATP-dependent AMP-binding enzyme family.</text>
</comment>
<dbReference type="InterPro" id="IPR045851">
    <property type="entry name" value="AMP-bd_C_sf"/>
</dbReference>
<dbReference type="PANTHER" id="PTHR43605:SF10">
    <property type="entry name" value="ACYL-COA SYNTHETASE MEDIUM CHAIN FAMILY MEMBER 3"/>
    <property type="match status" value="1"/>
</dbReference>